<feature type="domain" description="Transcription initiation factor TFIID subunit 2 TPR repeats" evidence="10">
    <location>
        <begin position="509"/>
        <end position="783"/>
    </location>
</feature>
<name>A0A5D2K2J7_GOSTO</name>
<dbReference type="GO" id="GO:0008237">
    <property type="term" value="F:metallopeptidase activity"/>
    <property type="evidence" value="ECO:0007669"/>
    <property type="project" value="InterPro"/>
</dbReference>
<dbReference type="Gene3D" id="2.60.40.1730">
    <property type="entry name" value="tricorn interacting facor f3 domain"/>
    <property type="match status" value="1"/>
</dbReference>
<dbReference type="FunFam" id="2.60.40.1730:FF:000015">
    <property type="entry name" value="Transcription initiation factor TFIID subunit 2"/>
    <property type="match status" value="1"/>
</dbReference>
<dbReference type="EMBL" id="CM017629">
    <property type="protein sequence ID" value="TYH61378.1"/>
    <property type="molecule type" value="Genomic_DNA"/>
</dbReference>
<feature type="compositionally biased region" description="Basic residues" evidence="7">
    <location>
        <begin position="1077"/>
        <end position="1092"/>
    </location>
</feature>
<dbReference type="InterPro" id="IPR057991">
    <property type="entry name" value="TPR_TAF2_C"/>
</dbReference>
<feature type="region of interest" description="Disordered" evidence="7">
    <location>
        <begin position="867"/>
        <end position="982"/>
    </location>
</feature>
<dbReference type="SUPFAM" id="SSF55486">
    <property type="entry name" value="Metalloproteases ('zincins'), catalytic domain"/>
    <property type="match status" value="1"/>
</dbReference>
<dbReference type="Pfam" id="PF25577">
    <property type="entry name" value="TPR_TAF2_C"/>
    <property type="match status" value="1"/>
</dbReference>
<dbReference type="GO" id="GO:0003682">
    <property type="term" value="F:chromatin binding"/>
    <property type="evidence" value="ECO:0007669"/>
    <property type="project" value="TreeGrafter"/>
</dbReference>
<dbReference type="SUPFAM" id="SSF63737">
    <property type="entry name" value="Leukotriene A4 hydrolase N-terminal domain"/>
    <property type="match status" value="1"/>
</dbReference>
<evidence type="ECO:0000256" key="7">
    <source>
        <dbReference type="SAM" id="MobiDB-lite"/>
    </source>
</evidence>
<protein>
    <recommendedName>
        <fullName evidence="3">Transcription initiation factor TFIID subunit 2</fullName>
    </recommendedName>
</protein>
<feature type="region of interest" description="Disordered" evidence="7">
    <location>
        <begin position="1017"/>
        <end position="1043"/>
    </location>
</feature>
<dbReference type="PANTHER" id="PTHR15137:SF9">
    <property type="entry name" value="TRANSCRIPTION INITIATION FACTOR TFIID SUBUNIT 2"/>
    <property type="match status" value="1"/>
</dbReference>
<dbReference type="InterPro" id="IPR011989">
    <property type="entry name" value="ARM-like"/>
</dbReference>
<feature type="compositionally biased region" description="Basic and acidic residues" evidence="7">
    <location>
        <begin position="1093"/>
        <end position="1110"/>
    </location>
</feature>
<comment type="subcellular location">
    <subcellularLocation>
        <location evidence="1">Nucleus</location>
    </subcellularLocation>
</comment>
<comment type="similarity">
    <text evidence="2">Belongs to the TAF2 family.</text>
</comment>
<feature type="domain" description="Transcription initiation factor TFIID subunit 2 Ig-like" evidence="9">
    <location>
        <begin position="361"/>
        <end position="506"/>
    </location>
</feature>
<keyword evidence="4" id="KW-0805">Transcription regulation</keyword>
<dbReference type="GO" id="GO:0016251">
    <property type="term" value="F:RNA polymerase II general transcription initiation factor activity"/>
    <property type="evidence" value="ECO:0007669"/>
    <property type="project" value="TreeGrafter"/>
</dbReference>
<dbReference type="Gene3D" id="1.10.390.10">
    <property type="entry name" value="Neutral Protease Domain 2"/>
    <property type="match status" value="1"/>
</dbReference>
<evidence type="ECO:0000256" key="5">
    <source>
        <dbReference type="ARBA" id="ARBA00023163"/>
    </source>
</evidence>
<feature type="compositionally biased region" description="Polar residues" evidence="7">
    <location>
        <begin position="1146"/>
        <end position="1165"/>
    </location>
</feature>
<feature type="region of interest" description="Disordered" evidence="7">
    <location>
        <begin position="1059"/>
        <end position="1120"/>
    </location>
</feature>
<evidence type="ECO:0000256" key="3">
    <source>
        <dbReference type="ARBA" id="ARBA00017363"/>
    </source>
</evidence>
<dbReference type="InterPro" id="IPR014782">
    <property type="entry name" value="Peptidase_M1_dom"/>
</dbReference>
<reference evidence="11 12" key="1">
    <citation type="submission" date="2019-07" db="EMBL/GenBank/DDBJ databases">
        <title>WGS assembly of Gossypium tomentosum.</title>
        <authorList>
            <person name="Chen Z.J."/>
            <person name="Sreedasyam A."/>
            <person name="Ando A."/>
            <person name="Song Q."/>
            <person name="De L."/>
            <person name="Hulse-Kemp A."/>
            <person name="Ding M."/>
            <person name="Ye W."/>
            <person name="Kirkbride R."/>
            <person name="Jenkins J."/>
            <person name="Plott C."/>
            <person name="Lovell J."/>
            <person name="Lin Y.-M."/>
            <person name="Vaughn R."/>
            <person name="Liu B."/>
            <person name="Li W."/>
            <person name="Simpson S."/>
            <person name="Scheffler B."/>
            <person name="Saski C."/>
            <person name="Grover C."/>
            <person name="Hu G."/>
            <person name="Conover J."/>
            <person name="Carlson J."/>
            <person name="Shu S."/>
            <person name="Boston L."/>
            <person name="Williams M."/>
            <person name="Peterson D."/>
            <person name="Mcgee K."/>
            <person name="Jones D."/>
            <person name="Wendel J."/>
            <person name="Stelly D."/>
            <person name="Grimwood J."/>
            <person name="Schmutz J."/>
        </authorList>
    </citation>
    <scope>NUCLEOTIDE SEQUENCE [LARGE SCALE GENOMIC DNA]</scope>
    <source>
        <strain evidence="11">7179.01</strain>
    </source>
</reference>
<feature type="region of interest" description="Disordered" evidence="7">
    <location>
        <begin position="455"/>
        <end position="477"/>
    </location>
</feature>
<gene>
    <name evidence="11" type="ORF">ES332_D07G047800v1</name>
</gene>
<organism evidence="11 12">
    <name type="scientific">Gossypium tomentosum</name>
    <name type="common">Hawaiian cotton</name>
    <name type="synonym">Gossypium sandvicense</name>
    <dbReference type="NCBI Taxonomy" id="34277"/>
    <lineage>
        <taxon>Eukaryota</taxon>
        <taxon>Viridiplantae</taxon>
        <taxon>Streptophyta</taxon>
        <taxon>Embryophyta</taxon>
        <taxon>Tracheophyta</taxon>
        <taxon>Spermatophyta</taxon>
        <taxon>Magnoliopsida</taxon>
        <taxon>eudicotyledons</taxon>
        <taxon>Gunneridae</taxon>
        <taxon>Pentapetalae</taxon>
        <taxon>rosids</taxon>
        <taxon>malvids</taxon>
        <taxon>Malvales</taxon>
        <taxon>Malvaceae</taxon>
        <taxon>Malvoideae</taxon>
        <taxon>Gossypium</taxon>
    </lineage>
</organism>
<feature type="compositionally biased region" description="Pro residues" evidence="7">
    <location>
        <begin position="875"/>
        <end position="885"/>
    </location>
</feature>
<evidence type="ECO:0000259" key="8">
    <source>
        <dbReference type="Pfam" id="PF01433"/>
    </source>
</evidence>
<dbReference type="Pfam" id="PF25316">
    <property type="entry name" value="TAF2_3rd"/>
    <property type="match status" value="1"/>
</dbReference>
<evidence type="ECO:0000313" key="12">
    <source>
        <dbReference type="Proteomes" id="UP000322667"/>
    </source>
</evidence>
<feature type="compositionally biased region" description="Basic and acidic residues" evidence="7">
    <location>
        <begin position="1064"/>
        <end position="1076"/>
    </location>
</feature>
<feature type="domain" description="Peptidase M1 membrane alanine aminopeptidase" evidence="8">
    <location>
        <begin position="133"/>
        <end position="328"/>
    </location>
</feature>
<dbReference type="GO" id="GO:0008270">
    <property type="term" value="F:zinc ion binding"/>
    <property type="evidence" value="ECO:0007669"/>
    <property type="project" value="InterPro"/>
</dbReference>
<dbReference type="SUPFAM" id="SSF48371">
    <property type="entry name" value="ARM repeat"/>
    <property type="match status" value="1"/>
</dbReference>
<dbReference type="AlphaFoldDB" id="A0A5D2K2J7"/>
<evidence type="ECO:0000256" key="2">
    <source>
        <dbReference type="ARBA" id="ARBA00010937"/>
    </source>
</evidence>
<feature type="compositionally biased region" description="Basic and acidic residues" evidence="7">
    <location>
        <begin position="932"/>
        <end position="960"/>
    </location>
</feature>
<keyword evidence="5" id="KW-0804">Transcription</keyword>
<evidence type="ECO:0000313" key="11">
    <source>
        <dbReference type="EMBL" id="TYH61378.1"/>
    </source>
</evidence>
<dbReference type="InterPro" id="IPR057345">
    <property type="entry name" value="Ig-like_TAF2"/>
</dbReference>
<dbReference type="Gene3D" id="1.25.10.10">
    <property type="entry name" value="Leucine-rich Repeat Variant"/>
    <property type="match status" value="1"/>
</dbReference>
<feature type="compositionally biased region" description="Polar residues" evidence="7">
    <location>
        <begin position="1022"/>
        <end position="1043"/>
    </location>
</feature>
<dbReference type="InterPro" id="IPR037813">
    <property type="entry name" value="TAF2"/>
</dbReference>
<keyword evidence="12" id="KW-1185">Reference proteome</keyword>
<dbReference type="PANTHER" id="PTHR15137">
    <property type="entry name" value="TRANSCRIPTION INITIATION FACTOR TFIID"/>
    <property type="match status" value="1"/>
</dbReference>
<dbReference type="GO" id="GO:0005669">
    <property type="term" value="C:transcription factor TFIID complex"/>
    <property type="evidence" value="ECO:0007669"/>
    <property type="project" value="InterPro"/>
</dbReference>
<sequence>MQNVKSVRVNYWVEKMETGIHFEDNVVHTDNQIRRARCWFPCIDDNNQRCCFDLEFTVAHNLVAVSNGSLLYQVLSKYEPPCKTYVYRLDVPVTAQWISLAVGPFEILPDQHNGLISHMCLPPNLPKLRHTVEFFHNAFSEYEQYLDAKFPFGSYNQVFLSPEMAISSSTVGASLCILTSQVLFDEKVIDQTIDTCIKLAFALSRQWFGVYITPEAPNDEWLLDGLAGFLTDLFIKKFLGNNEARYRRYKANCAVCKADDSGATALSSSFACKDLYGTHSIGLLGKIRSWKSVAILQMLEKQMGPDFFKKILQAIICRAQSTTCPVRSLSTKEFRHFANKIGNLERPFLKEFFPRWVGLYGCPVLWMGFSYNKRKNIIELAVLRECTATIDSSVSVLNANPDSENRDGDIGWPGVMTVRVYELDGMSDHPDLPMAGDAWQLLEIACHSKLAARRYQKPKKGSKPDGSDDNGDLPTVDMRSSVDSPLLWIRADPEMEYLAEIHFNQPVQMWINQLEKDEDVVAQAQAITALESLPELSFSVLKALNNFLTDSKAFWRVRIEAALALASTSSEETDMAGLQHLVKFYKSRRFDTDIGLPKPNDFSDFPEYFVLEAIPHAVATIRAADRKSPREAVEFILQLLKYNDNNENPYSDVFWLAALVQSVGELEFGQQSIYFLSSLLKRIDRLLQFDRLMPSYNGILTISCIRTLTQIALKLSGFIHLDHVFELIKPFRDSKTIWQVRIEASRALLDLEHHCNGINAALLLFIKYIEEEPSLRGQVKLGVHAMRLCQIQGGSVSSEDIKATTLVALLHLLESRIAFNNVFLRHYLFCILQVLAGRSPTLYGVPKEKLPCMGNVEICNEQKNNFGAPVNEIRPPQPQPQPPMENPSHSNHSHDNLAIPEASKEVDTVSNSHDRKTAVVKIRVKQSATSSKAEEADNGTAERSEGGERSEGRRNHDADRGATSSVSVDAPQRNSAEAVSISNQNIEEVNSFHDHGSRITASIGSAKIASEGDNFGKELQCTADSGNASVHHQPDDPSSPSIIQDNYIDAEAKKYASLQTLSISRDDGPPFQEKEKEKKKKSKKKKKDKEKKRKGEEHKGERNDPEYLEKKRLKKEKKYKEKEMARILGEVKAASGELKSKKEETTSLTQMGGNKQEADNMNSSEPPKVVTSKLETRTEPTQPTSAPKFRIKIKSKPLSKS</sequence>
<dbReference type="GO" id="GO:0000976">
    <property type="term" value="F:transcription cis-regulatory region binding"/>
    <property type="evidence" value="ECO:0007669"/>
    <property type="project" value="TreeGrafter"/>
</dbReference>
<dbReference type="InterPro" id="IPR042097">
    <property type="entry name" value="Aminopeptidase_N-like_N_sf"/>
</dbReference>
<proteinExistence type="inferred from homology"/>
<dbReference type="Proteomes" id="UP000322667">
    <property type="component" value="Chromosome D07"/>
</dbReference>
<dbReference type="GO" id="GO:0006367">
    <property type="term" value="P:transcription initiation at RNA polymerase II promoter"/>
    <property type="evidence" value="ECO:0007669"/>
    <property type="project" value="TreeGrafter"/>
</dbReference>
<keyword evidence="6" id="KW-0539">Nucleus</keyword>
<evidence type="ECO:0000259" key="10">
    <source>
        <dbReference type="Pfam" id="PF25577"/>
    </source>
</evidence>
<accession>A0A5D2K2J7</accession>
<dbReference type="Pfam" id="PF01433">
    <property type="entry name" value="Peptidase_M1"/>
    <property type="match status" value="1"/>
</dbReference>
<evidence type="ECO:0000256" key="4">
    <source>
        <dbReference type="ARBA" id="ARBA00023015"/>
    </source>
</evidence>
<dbReference type="InterPro" id="IPR027268">
    <property type="entry name" value="Peptidase_M4/M1_CTD_sf"/>
</dbReference>
<evidence type="ECO:0000256" key="6">
    <source>
        <dbReference type="ARBA" id="ARBA00023242"/>
    </source>
</evidence>
<feature type="region of interest" description="Disordered" evidence="7">
    <location>
        <begin position="1132"/>
        <end position="1201"/>
    </location>
</feature>
<evidence type="ECO:0000256" key="1">
    <source>
        <dbReference type="ARBA" id="ARBA00004123"/>
    </source>
</evidence>
<evidence type="ECO:0000259" key="9">
    <source>
        <dbReference type="Pfam" id="PF25316"/>
    </source>
</evidence>
<feature type="compositionally biased region" description="Basic and acidic residues" evidence="7">
    <location>
        <begin position="902"/>
        <end position="917"/>
    </location>
</feature>
<feature type="compositionally biased region" description="Polar residues" evidence="7">
    <location>
        <begin position="962"/>
        <end position="982"/>
    </location>
</feature>
<dbReference type="InterPro" id="IPR016024">
    <property type="entry name" value="ARM-type_fold"/>
</dbReference>
<feature type="compositionally biased region" description="Basic residues" evidence="7">
    <location>
        <begin position="1189"/>
        <end position="1201"/>
    </location>
</feature>